<comment type="subcellular location">
    <subcellularLocation>
        <location evidence="1">Membrane</location>
    </subcellularLocation>
</comment>
<evidence type="ECO:0000256" key="3">
    <source>
        <dbReference type="ARBA" id="ARBA00022692"/>
    </source>
</evidence>
<organism evidence="11 12">
    <name type="scientific">Stephanodiscus triporus</name>
    <dbReference type="NCBI Taxonomy" id="2934178"/>
    <lineage>
        <taxon>Eukaryota</taxon>
        <taxon>Sar</taxon>
        <taxon>Stramenopiles</taxon>
        <taxon>Ochrophyta</taxon>
        <taxon>Bacillariophyta</taxon>
        <taxon>Coscinodiscophyceae</taxon>
        <taxon>Thalassiosirophycidae</taxon>
        <taxon>Stephanodiscales</taxon>
        <taxon>Stephanodiscaceae</taxon>
        <taxon>Stephanodiscus</taxon>
    </lineage>
</organism>
<keyword evidence="12" id="KW-1185">Reference proteome</keyword>
<keyword evidence="4" id="KW-0732">Signal</keyword>
<evidence type="ECO:0000256" key="2">
    <source>
        <dbReference type="ARBA" id="ARBA00022448"/>
    </source>
</evidence>
<evidence type="ECO:0000259" key="10">
    <source>
        <dbReference type="PROSITE" id="PS50939"/>
    </source>
</evidence>
<dbReference type="Proteomes" id="UP001530315">
    <property type="component" value="Unassembled WGS sequence"/>
</dbReference>
<accession>A0ABD3NIJ3</accession>
<sequence>MHDKILGIQVQEFSQKPSNIFIRLLNKHHHPTQGGNKKCTGVPTMLAPSSKVVAFLLALCLSSRSALASYHAEPVPTPEPTPAAIDPADGSKDCTKDICESQLSKDLLLKYQINVPSGTTLDVCEKCTISMEAIYDGEAWISIGFSTDGLMLGSEAVIGIPGGVPQKYVMESKSIDGVVPMPDSAQTLTDAIAEVIDGQTIMKFTKIMKETDEIEITTQANTFLWAYGSSATLGYHSARSPFDLNLSSSLVEEVKVPNYSAWLAHGIMAFLAWGVLLPFGVNSSLFRGLLPKEPLWFNLHRAFNTTAFALFVAAFSVAVSYTKKEGAGNFKTIHGKTGLLLFTSTAMQVTGGYFRPHAPLPDSGEEKTLFRKVWETKHRCFGLGALALGFWQMSEGIELFSIKFSVSASNEGKVCIAYWVWIGFMTATLLLGVWYSKIRKETPGKGNSPPAVEDTEFSVVMPKDAMLDVEVDADGQG</sequence>
<evidence type="ECO:0008006" key="13">
    <source>
        <dbReference type="Google" id="ProtNLM"/>
    </source>
</evidence>
<evidence type="ECO:0000313" key="12">
    <source>
        <dbReference type="Proteomes" id="UP001530315"/>
    </source>
</evidence>
<dbReference type="InterPro" id="IPR006593">
    <property type="entry name" value="Cyt_b561/ferric_Rdtase_TM"/>
</dbReference>
<dbReference type="GO" id="GO:0016020">
    <property type="term" value="C:membrane"/>
    <property type="evidence" value="ECO:0007669"/>
    <property type="project" value="UniProtKB-SubCell"/>
</dbReference>
<protein>
    <recommendedName>
        <fullName evidence="13">Cytochrome b561 domain-containing protein</fullName>
    </recommendedName>
</protein>
<keyword evidence="7 8" id="KW-0472">Membrane</keyword>
<dbReference type="Gene3D" id="1.20.120.1770">
    <property type="match status" value="1"/>
</dbReference>
<dbReference type="AlphaFoldDB" id="A0ABD3NIJ3"/>
<evidence type="ECO:0000256" key="6">
    <source>
        <dbReference type="ARBA" id="ARBA00022989"/>
    </source>
</evidence>
<evidence type="ECO:0000313" key="11">
    <source>
        <dbReference type="EMBL" id="KAL3775699.1"/>
    </source>
</evidence>
<gene>
    <name evidence="11" type="ORF">ACHAW5_007587</name>
</gene>
<feature type="transmembrane region" description="Helical" evidence="8">
    <location>
        <begin position="302"/>
        <end position="321"/>
    </location>
</feature>
<keyword evidence="2" id="KW-0813">Transport</keyword>
<dbReference type="PROSITE" id="PS50939">
    <property type="entry name" value="CYTOCHROME_B561"/>
    <property type="match status" value="1"/>
</dbReference>
<dbReference type="EMBL" id="JALLAZ020001400">
    <property type="protein sequence ID" value="KAL3775699.1"/>
    <property type="molecule type" value="Genomic_DNA"/>
</dbReference>
<feature type="domain" description="DOMON" evidence="9">
    <location>
        <begin position="105"/>
        <end position="228"/>
    </location>
</feature>
<evidence type="ECO:0000259" key="9">
    <source>
        <dbReference type="PROSITE" id="PS50836"/>
    </source>
</evidence>
<dbReference type="SMART" id="SM00665">
    <property type="entry name" value="B561"/>
    <property type="match status" value="1"/>
</dbReference>
<feature type="domain" description="Cytochrome b561" evidence="10">
    <location>
        <begin position="227"/>
        <end position="438"/>
    </location>
</feature>
<dbReference type="CDD" id="cd08760">
    <property type="entry name" value="Cyt_b561_FRRS1_like"/>
    <property type="match status" value="1"/>
</dbReference>
<evidence type="ECO:0000256" key="4">
    <source>
        <dbReference type="ARBA" id="ARBA00022729"/>
    </source>
</evidence>
<evidence type="ECO:0000256" key="7">
    <source>
        <dbReference type="ARBA" id="ARBA00023136"/>
    </source>
</evidence>
<reference evidence="11 12" key="1">
    <citation type="submission" date="2024-10" db="EMBL/GenBank/DDBJ databases">
        <title>Updated reference genomes for cyclostephanoid diatoms.</title>
        <authorList>
            <person name="Roberts W.R."/>
            <person name="Alverson A.J."/>
        </authorList>
    </citation>
    <scope>NUCLEOTIDE SEQUENCE [LARGE SCALE GENOMIC DNA]</scope>
    <source>
        <strain evidence="11 12">AJA276-08</strain>
    </source>
</reference>
<dbReference type="PROSITE" id="PS50836">
    <property type="entry name" value="DOMON"/>
    <property type="match status" value="1"/>
</dbReference>
<name>A0ABD3NIJ3_9STRA</name>
<dbReference type="Pfam" id="PF03351">
    <property type="entry name" value="DOMON"/>
    <property type="match status" value="1"/>
</dbReference>
<dbReference type="Pfam" id="PF03188">
    <property type="entry name" value="Cytochrom_B561"/>
    <property type="match status" value="1"/>
</dbReference>
<dbReference type="PANTHER" id="PTHR23130">
    <property type="entry name" value="CYTOCHROME B561 AND DOMON DOMAIN-CONTAINING PROTEIN"/>
    <property type="match status" value="1"/>
</dbReference>
<keyword evidence="5" id="KW-0249">Electron transport</keyword>
<evidence type="ECO:0000256" key="1">
    <source>
        <dbReference type="ARBA" id="ARBA00004370"/>
    </source>
</evidence>
<evidence type="ECO:0000256" key="5">
    <source>
        <dbReference type="ARBA" id="ARBA00022982"/>
    </source>
</evidence>
<dbReference type="CDD" id="cd09631">
    <property type="entry name" value="DOMON_DOH"/>
    <property type="match status" value="1"/>
</dbReference>
<dbReference type="InterPro" id="IPR045266">
    <property type="entry name" value="DOH_DOMON"/>
</dbReference>
<feature type="transmembrane region" description="Helical" evidence="8">
    <location>
        <begin position="416"/>
        <end position="435"/>
    </location>
</feature>
<dbReference type="SMART" id="SM00664">
    <property type="entry name" value="DoH"/>
    <property type="match status" value="1"/>
</dbReference>
<feature type="transmembrane region" description="Helical" evidence="8">
    <location>
        <begin position="259"/>
        <end position="281"/>
    </location>
</feature>
<evidence type="ECO:0000256" key="8">
    <source>
        <dbReference type="SAM" id="Phobius"/>
    </source>
</evidence>
<dbReference type="InterPro" id="IPR005018">
    <property type="entry name" value="DOMON_domain"/>
</dbReference>
<comment type="caution">
    <text evidence="11">The sequence shown here is derived from an EMBL/GenBank/DDBJ whole genome shotgun (WGS) entry which is preliminary data.</text>
</comment>
<keyword evidence="6 8" id="KW-1133">Transmembrane helix</keyword>
<dbReference type="PANTHER" id="PTHR23130:SF171">
    <property type="entry name" value="OS01G0895300 PROTEIN"/>
    <property type="match status" value="1"/>
</dbReference>
<proteinExistence type="predicted"/>
<keyword evidence="3 8" id="KW-0812">Transmembrane</keyword>